<evidence type="ECO:0000259" key="10">
    <source>
        <dbReference type="PROSITE" id="PS50835"/>
    </source>
</evidence>
<keyword evidence="6" id="KW-1015">Disulfide bond</keyword>
<dbReference type="OrthoDB" id="10010359at2759"/>
<dbReference type="Pfam" id="PF13927">
    <property type="entry name" value="Ig_3"/>
    <property type="match status" value="1"/>
</dbReference>
<reference evidence="12 13" key="1">
    <citation type="submission" date="2025-04" db="UniProtKB">
        <authorList>
            <consortium name="RefSeq"/>
        </authorList>
    </citation>
    <scope>IDENTIFICATION</scope>
    <source>
        <tissue evidence="12 13">Whole organism</tissue>
    </source>
</reference>
<dbReference type="InterPro" id="IPR036179">
    <property type="entry name" value="Ig-like_dom_sf"/>
</dbReference>
<dbReference type="GO" id="GO:0043005">
    <property type="term" value="C:neuron projection"/>
    <property type="evidence" value="ECO:0007669"/>
    <property type="project" value="TreeGrafter"/>
</dbReference>
<keyword evidence="2" id="KW-1003">Cell membrane</keyword>
<dbReference type="PANTHER" id="PTHR12231:SF220">
    <property type="entry name" value="LACHESIN"/>
    <property type="match status" value="1"/>
</dbReference>
<dbReference type="RefSeq" id="XP_026278254.1">
    <property type="nucleotide sequence ID" value="XM_026422469.2"/>
</dbReference>
<feature type="signal peptide" evidence="9">
    <location>
        <begin position="1"/>
        <end position="24"/>
    </location>
</feature>
<dbReference type="CTD" id="36363"/>
<accession>A0A6J1SAN8</accession>
<evidence type="ECO:0000313" key="11">
    <source>
        <dbReference type="Proteomes" id="UP000504606"/>
    </source>
</evidence>
<dbReference type="Proteomes" id="UP000504606">
    <property type="component" value="Unplaced"/>
</dbReference>
<dbReference type="FunFam" id="2.60.40.10:FF:000328">
    <property type="entry name" value="CLUMA_CG000981, isoform A"/>
    <property type="match status" value="1"/>
</dbReference>
<feature type="domain" description="Ig-like" evidence="10">
    <location>
        <begin position="28"/>
        <end position="127"/>
    </location>
</feature>
<proteinExistence type="predicted"/>
<feature type="domain" description="Ig-like" evidence="10">
    <location>
        <begin position="229"/>
        <end position="322"/>
    </location>
</feature>
<dbReference type="PROSITE" id="PS50835">
    <property type="entry name" value="IG_LIKE"/>
    <property type="match status" value="3"/>
</dbReference>
<dbReference type="InterPro" id="IPR013106">
    <property type="entry name" value="Ig_V-set"/>
</dbReference>
<evidence type="ECO:0000256" key="4">
    <source>
        <dbReference type="ARBA" id="ARBA00022737"/>
    </source>
</evidence>
<comment type="subcellular location">
    <subcellularLocation>
        <location evidence="1">Cell membrane</location>
    </subcellularLocation>
</comment>
<keyword evidence="7" id="KW-0325">Glycoprotein</keyword>
<keyword evidence="8" id="KW-0393">Immunoglobulin domain</keyword>
<protein>
    <submittedName>
        <fullName evidence="12 13">Lachesin isoform X1</fullName>
    </submittedName>
</protein>
<dbReference type="SMART" id="SM00408">
    <property type="entry name" value="IGc2"/>
    <property type="match status" value="3"/>
</dbReference>
<evidence type="ECO:0000256" key="3">
    <source>
        <dbReference type="ARBA" id="ARBA00022729"/>
    </source>
</evidence>
<dbReference type="InterPro" id="IPR013098">
    <property type="entry name" value="Ig_I-set"/>
</dbReference>
<evidence type="ECO:0000256" key="2">
    <source>
        <dbReference type="ARBA" id="ARBA00022475"/>
    </source>
</evidence>
<dbReference type="InterPro" id="IPR003599">
    <property type="entry name" value="Ig_sub"/>
</dbReference>
<sequence length="370" mass="41623">MGAPIMHLACLLIFSLCCSNFALAQRTPTISYISQEQIKDIGGTVELVCSVLYASDYPVLWMKVDRYRQSDPLPISTGSSLIIRDSRFAIRTDQQSSTYTLQIKDIQETDAGYYQCQVIISINNKISAEVELQVRRPPVISDNSTRSIVVSEGQPVRLECYANGWPIPRISWRRENNAILPTGGSIYKGNVMRIAQIRKEDRGTYYCVAENGVEKGVRRNIAVEVEFAPVITVPRPRLGQALQYDMDLECHVEAYPPPAIVWVKDDIQLSNNQHYSISHFATADEFTDTTIRVITVEKRQYGQYVCKAANKLGTAEKQVELFETSTPDIRHRFLVSKNGCPSLLSIPLIGFRALVFVTVNFVFSQLTQPG</sequence>
<dbReference type="AlphaFoldDB" id="A0A6J1SAN8"/>
<evidence type="ECO:0000256" key="6">
    <source>
        <dbReference type="ARBA" id="ARBA00023157"/>
    </source>
</evidence>
<evidence type="ECO:0000313" key="12">
    <source>
        <dbReference type="RefSeq" id="XP_026278254.1"/>
    </source>
</evidence>
<dbReference type="KEGG" id="foc:113206396"/>
<dbReference type="InterPro" id="IPR013783">
    <property type="entry name" value="Ig-like_fold"/>
</dbReference>
<dbReference type="InterPro" id="IPR051170">
    <property type="entry name" value="Neural/epithelial_adhesion"/>
</dbReference>
<evidence type="ECO:0000256" key="5">
    <source>
        <dbReference type="ARBA" id="ARBA00023136"/>
    </source>
</evidence>
<dbReference type="Gene3D" id="2.60.40.10">
    <property type="entry name" value="Immunoglobulins"/>
    <property type="match status" value="3"/>
</dbReference>
<dbReference type="SUPFAM" id="SSF48726">
    <property type="entry name" value="Immunoglobulin"/>
    <property type="match status" value="3"/>
</dbReference>
<feature type="domain" description="Ig-like" evidence="10">
    <location>
        <begin position="138"/>
        <end position="224"/>
    </location>
</feature>
<dbReference type="RefSeq" id="XP_026278255.1">
    <property type="nucleotide sequence ID" value="XM_026422470.2"/>
</dbReference>
<dbReference type="SMART" id="SM00409">
    <property type="entry name" value="IG"/>
    <property type="match status" value="3"/>
</dbReference>
<name>A0A6J1SAN8_FRAOC</name>
<dbReference type="Pfam" id="PF07686">
    <property type="entry name" value="V-set"/>
    <property type="match status" value="1"/>
</dbReference>
<gene>
    <name evidence="12 13" type="primary">LOC113206396</name>
</gene>
<keyword evidence="3 9" id="KW-0732">Signal</keyword>
<dbReference type="GO" id="GO:0005886">
    <property type="term" value="C:plasma membrane"/>
    <property type="evidence" value="ECO:0007669"/>
    <property type="project" value="UniProtKB-SubCell"/>
</dbReference>
<dbReference type="PANTHER" id="PTHR12231">
    <property type="entry name" value="CTX-RELATED TYPE I TRANSMEMBRANE PROTEIN"/>
    <property type="match status" value="1"/>
</dbReference>
<evidence type="ECO:0000313" key="13">
    <source>
        <dbReference type="RefSeq" id="XP_026278255.1"/>
    </source>
</evidence>
<dbReference type="Pfam" id="PF07679">
    <property type="entry name" value="I-set"/>
    <property type="match status" value="1"/>
</dbReference>
<evidence type="ECO:0000256" key="1">
    <source>
        <dbReference type="ARBA" id="ARBA00004236"/>
    </source>
</evidence>
<keyword evidence="4" id="KW-0677">Repeat</keyword>
<keyword evidence="11" id="KW-1185">Reference proteome</keyword>
<dbReference type="InterPro" id="IPR007110">
    <property type="entry name" value="Ig-like_dom"/>
</dbReference>
<evidence type="ECO:0000256" key="7">
    <source>
        <dbReference type="ARBA" id="ARBA00023180"/>
    </source>
</evidence>
<dbReference type="InterPro" id="IPR003598">
    <property type="entry name" value="Ig_sub2"/>
</dbReference>
<dbReference type="CDD" id="cd00096">
    <property type="entry name" value="Ig"/>
    <property type="match status" value="1"/>
</dbReference>
<organism evidence="11 12">
    <name type="scientific">Frankliniella occidentalis</name>
    <name type="common">Western flower thrips</name>
    <name type="synonym">Euthrips occidentalis</name>
    <dbReference type="NCBI Taxonomy" id="133901"/>
    <lineage>
        <taxon>Eukaryota</taxon>
        <taxon>Metazoa</taxon>
        <taxon>Ecdysozoa</taxon>
        <taxon>Arthropoda</taxon>
        <taxon>Hexapoda</taxon>
        <taxon>Insecta</taxon>
        <taxon>Pterygota</taxon>
        <taxon>Neoptera</taxon>
        <taxon>Paraneoptera</taxon>
        <taxon>Thysanoptera</taxon>
        <taxon>Terebrantia</taxon>
        <taxon>Thripoidea</taxon>
        <taxon>Thripidae</taxon>
        <taxon>Frankliniella</taxon>
    </lineage>
</organism>
<keyword evidence="5" id="KW-0472">Membrane</keyword>
<dbReference type="GeneID" id="113206396"/>
<evidence type="ECO:0000256" key="9">
    <source>
        <dbReference type="SAM" id="SignalP"/>
    </source>
</evidence>
<evidence type="ECO:0000256" key="8">
    <source>
        <dbReference type="ARBA" id="ARBA00023319"/>
    </source>
</evidence>
<feature type="chain" id="PRO_5044639448" evidence="9">
    <location>
        <begin position="25"/>
        <end position="370"/>
    </location>
</feature>